<name>A0A917Y3I1_9ACTN</name>
<dbReference type="EMBL" id="BMMM01000006">
    <property type="protein sequence ID" value="GGN65749.1"/>
    <property type="molecule type" value="Genomic_DNA"/>
</dbReference>
<dbReference type="PANTHER" id="PTHR34613">
    <property type="entry name" value="SLL0800 PROTEIN"/>
    <property type="match status" value="1"/>
</dbReference>
<proteinExistence type="predicted"/>
<accession>A0A917Y3I1</accession>
<dbReference type="PANTHER" id="PTHR34613:SF1">
    <property type="entry name" value="SLL6017 PROTEIN"/>
    <property type="match status" value="1"/>
</dbReference>
<protein>
    <submittedName>
        <fullName evidence="1">Uncharacterized protein</fullName>
    </submittedName>
</protein>
<dbReference type="Proteomes" id="UP000600365">
    <property type="component" value="Unassembled WGS sequence"/>
</dbReference>
<evidence type="ECO:0000313" key="2">
    <source>
        <dbReference type="Proteomes" id="UP000600365"/>
    </source>
</evidence>
<organism evidence="1 2">
    <name type="scientific">Streptomyces albiflavescens</name>
    <dbReference type="NCBI Taxonomy" id="1623582"/>
    <lineage>
        <taxon>Bacteria</taxon>
        <taxon>Bacillati</taxon>
        <taxon>Actinomycetota</taxon>
        <taxon>Actinomycetes</taxon>
        <taxon>Kitasatosporales</taxon>
        <taxon>Streptomycetaceae</taxon>
        <taxon>Streptomyces</taxon>
    </lineage>
</organism>
<reference evidence="1 2" key="1">
    <citation type="journal article" date="2014" name="Int. J. Syst. Evol. Microbiol.">
        <title>Complete genome sequence of Corynebacterium casei LMG S-19264T (=DSM 44701T), isolated from a smear-ripened cheese.</title>
        <authorList>
            <consortium name="US DOE Joint Genome Institute (JGI-PGF)"/>
            <person name="Walter F."/>
            <person name="Albersmeier A."/>
            <person name="Kalinowski J."/>
            <person name="Ruckert C."/>
        </authorList>
    </citation>
    <scope>NUCLEOTIDE SEQUENCE [LARGE SCALE GENOMIC DNA]</scope>
    <source>
        <strain evidence="1 2">CGMCC 4.7111</strain>
    </source>
</reference>
<sequence>MVTSAHEASHRIFQERPEILTPVFGILGIPLPEKATVDVLTPDATELRPLERRVDSVLRIGPSDGDGFLLAIEAQGRRDADKESSWAYYVSYLWAKYRLPVLLLVVCQDRGTAKWATGPFSCGARGWTAQTTHPLVVGPDNLPVITERRAVAENVAMAAFSAVVHGRSTEGTAILDPLARVLQSMDGKSAEYYYEFVEVGLGATPAGDKWREILSFVSYFPGRGTVRETAYLEGKAEGKAEDRASLILRVLDKHGVSVPEDTRDRITSCTDLDTLALWFDRALTATAAEDLFVGNPEAAEDTPDQA</sequence>
<comment type="caution">
    <text evidence="1">The sequence shown here is derived from an EMBL/GenBank/DDBJ whole genome shotgun (WGS) entry which is preliminary data.</text>
</comment>
<gene>
    <name evidence="1" type="ORF">GCM10011579_036540</name>
</gene>
<dbReference type="AlphaFoldDB" id="A0A917Y3I1"/>
<evidence type="ECO:0000313" key="1">
    <source>
        <dbReference type="EMBL" id="GGN65749.1"/>
    </source>
</evidence>
<dbReference type="RefSeq" id="WP_189187048.1">
    <property type="nucleotide sequence ID" value="NZ_BMMM01000006.1"/>
</dbReference>
<keyword evidence="2" id="KW-1185">Reference proteome</keyword>